<name>A0A7R9YV24_9CHLO</name>
<feature type="domain" description="Peptidase S54 rhomboid" evidence="11">
    <location>
        <begin position="68"/>
        <end position="210"/>
    </location>
</feature>
<evidence type="ECO:0000256" key="4">
    <source>
        <dbReference type="ARBA" id="ARBA00022692"/>
    </source>
</evidence>
<dbReference type="InterPro" id="IPR035952">
    <property type="entry name" value="Rhomboid-like_sf"/>
</dbReference>
<feature type="compositionally biased region" description="Low complexity" evidence="8">
    <location>
        <begin position="243"/>
        <end position="252"/>
    </location>
</feature>
<keyword evidence="7 9" id="KW-0472">Membrane</keyword>
<evidence type="ECO:0000259" key="11">
    <source>
        <dbReference type="Pfam" id="PF01694"/>
    </source>
</evidence>
<feature type="transmembrane region" description="Helical" evidence="9">
    <location>
        <begin position="28"/>
        <end position="47"/>
    </location>
</feature>
<evidence type="ECO:0000256" key="1">
    <source>
        <dbReference type="ARBA" id="ARBA00004141"/>
    </source>
</evidence>
<feature type="region of interest" description="Disordered" evidence="8">
    <location>
        <begin position="227"/>
        <end position="521"/>
    </location>
</feature>
<evidence type="ECO:0000256" key="10">
    <source>
        <dbReference type="SAM" id="SignalP"/>
    </source>
</evidence>
<accession>A0A7R9YV24</accession>
<feature type="compositionally biased region" description="Low complexity" evidence="8">
    <location>
        <begin position="270"/>
        <end position="289"/>
    </location>
</feature>
<evidence type="ECO:0000256" key="5">
    <source>
        <dbReference type="ARBA" id="ARBA00022801"/>
    </source>
</evidence>
<proteinExistence type="inferred from homology"/>
<dbReference type="GO" id="GO:0004252">
    <property type="term" value="F:serine-type endopeptidase activity"/>
    <property type="evidence" value="ECO:0007669"/>
    <property type="project" value="InterPro"/>
</dbReference>
<evidence type="ECO:0000256" key="6">
    <source>
        <dbReference type="ARBA" id="ARBA00022989"/>
    </source>
</evidence>
<feature type="compositionally biased region" description="Low complexity" evidence="8">
    <location>
        <begin position="404"/>
        <end position="446"/>
    </location>
</feature>
<keyword evidence="6 9" id="KW-1133">Transmembrane helix</keyword>
<dbReference type="Gene3D" id="1.20.1540.10">
    <property type="entry name" value="Rhomboid-like"/>
    <property type="match status" value="1"/>
</dbReference>
<feature type="compositionally biased region" description="Low complexity" evidence="8">
    <location>
        <begin position="476"/>
        <end position="487"/>
    </location>
</feature>
<dbReference type="PANTHER" id="PTHR43066:SF1">
    <property type="entry name" value="RHOMBOID PROTEIN 2"/>
    <property type="match status" value="1"/>
</dbReference>
<evidence type="ECO:0000313" key="12">
    <source>
        <dbReference type="EMBL" id="CAD8289803.1"/>
    </source>
</evidence>
<protein>
    <recommendedName>
        <fullName evidence="11">Peptidase S54 rhomboid domain-containing protein</fullName>
    </recommendedName>
</protein>
<keyword evidence="10" id="KW-0732">Signal</keyword>
<evidence type="ECO:0000256" key="3">
    <source>
        <dbReference type="ARBA" id="ARBA00022670"/>
    </source>
</evidence>
<feature type="chain" id="PRO_5030759030" description="Peptidase S54 rhomboid domain-containing protein" evidence="10">
    <location>
        <begin position="22"/>
        <end position="521"/>
    </location>
</feature>
<gene>
    <name evidence="12" type="ORF">CEUR00632_LOCUS9842</name>
</gene>
<evidence type="ECO:0000256" key="2">
    <source>
        <dbReference type="ARBA" id="ARBA00009045"/>
    </source>
</evidence>
<sequence length="521" mass="56461">MLLLLLLLLLLALSLVQQIAAIEHNLPVTVSAVAVLLAVFFKPFVLLRDVLSSIHRCCLIPHAVVTRGDWSRLVWSPLLNADERHLYYNVASFVWKGVQLEREVGSAAFGALLLELAVTSQAITVAAAYALAEIAPEFSELPKYLCVTGCLSVVFGLNVVLQAYSPARTSFFDVSMPTTYVCWVELLLASYLNPRASFLANVCGIAAGWLHLHNTLQLPSRAWPGWWPPPPRQRFSSGGQLGTATASRTRPQAAPPSSPPQRHDVRRGQAKAAPAEAQPGAAAEAQPRRSTGASPGYSGEAPPVSPAHRREPGVAASEQAWARRGVDGAGSTESAGLSTQELRELRTRRFDRAQDTALRQRSRPWRAAAQAAPSQPRFRSGGRLGTAPTPQTQPPPQPQPPLQSQPQSQPQSQLQVKPQPKSQPKSQSQSQPQPQPQLQPQSHPRPQSQPLPLPQPHPPPQSQLQPQSQPKPQPQPQQGQQEPSRGQTPAAAARLPSGTTRARQMDTCADGERVEFAEQVA</sequence>
<keyword evidence="3" id="KW-0645">Protease</keyword>
<evidence type="ECO:0000256" key="9">
    <source>
        <dbReference type="SAM" id="Phobius"/>
    </source>
</evidence>
<evidence type="ECO:0000256" key="8">
    <source>
        <dbReference type="SAM" id="MobiDB-lite"/>
    </source>
</evidence>
<evidence type="ECO:0000256" key="7">
    <source>
        <dbReference type="ARBA" id="ARBA00023136"/>
    </source>
</evidence>
<organism evidence="12">
    <name type="scientific">Chlamydomonas euryale</name>
    <dbReference type="NCBI Taxonomy" id="1486919"/>
    <lineage>
        <taxon>Eukaryota</taxon>
        <taxon>Viridiplantae</taxon>
        <taxon>Chlorophyta</taxon>
        <taxon>core chlorophytes</taxon>
        <taxon>Chlorophyceae</taxon>
        <taxon>CS clade</taxon>
        <taxon>Chlamydomonadales</taxon>
        <taxon>Chlamydomonadaceae</taxon>
        <taxon>Chlamydomonas</taxon>
    </lineage>
</organism>
<feature type="compositionally biased region" description="Polar residues" evidence="8">
    <location>
        <begin position="331"/>
        <end position="340"/>
    </location>
</feature>
<feature type="compositionally biased region" description="Basic and acidic residues" evidence="8">
    <location>
        <begin position="510"/>
        <end position="521"/>
    </location>
</feature>
<feature type="compositionally biased region" description="Low complexity" evidence="8">
    <location>
        <begin position="365"/>
        <end position="377"/>
    </location>
</feature>
<dbReference type="GO" id="GO:0006508">
    <property type="term" value="P:proteolysis"/>
    <property type="evidence" value="ECO:0007669"/>
    <property type="project" value="UniProtKB-KW"/>
</dbReference>
<dbReference type="PANTHER" id="PTHR43066">
    <property type="entry name" value="RHOMBOID-RELATED PROTEIN"/>
    <property type="match status" value="1"/>
</dbReference>
<keyword evidence="5" id="KW-0378">Hydrolase</keyword>
<dbReference type="InterPro" id="IPR022764">
    <property type="entry name" value="Peptidase_S54_rhomboid_dom"/>
</dbReference>
<comment type="similarity">
    <text evidence="2">Belongs to the peptidase S54 family.</text>
</comment>
<comment type="subcellular location">
    <subcellularLocation>
        <location evidence="1">Membrane</location>
        <topology evidence="1">Multi-pass membrane protein</topology>
    </subcellularLocation>
</comment>
<reference evidence="12" key="1">
    <citation type="submission" date="2021-01" db="EMBL/GenBank/DDBJ databases">
        <authorList>
            <person name="Corre E."/>
            <person name="Pelletier E."/>
            <person name="Niang G."/>
            <person name="Scheremetjew M."/>
            <person name="Finn R."/>
            <person name="Kale V."/>
            <person name="Holt S."/>
            <person name="Cochrane G."/>
            <person name="Meng A."/>
            <person name="Brown T."/>
            <person name="Cohen L."/>
        </authorList>
    </citation>
    <scope>NUCLEOTIDE SEQUENCE</scope>
    <source>
        <strain evidence="12">CCMP219</strain>
    </source>
</reference>
<keyword evidence="4 9" id="KW-0812">Transmembrane</keyword>
<dbReference type="AlphaFoldDB" id="A0A7R9YV24"/>
<dbReference type="EMBL" id="HBEC01021299">
    <property type="protein sequence ID" value="CAD8289803.1"/>
    <property type="molecule type" value="Transcribed_RNA"/>
</dbReference>
<feature type="transmembrane region" description="Helical" evidence="9">
    <location>
        <begin position="144"/>
        <end position="164"/>
    </location>
</feature>
<feature type="compositionally biased region" description="Pro residues" evidence="8">
    <location>
        <begin position="391"/>
        <end position="403"/>
    </location>
</feature>
<dbReference type="GO" id="GO:0016020">
    <property type="term" value="C:membrane"/>
    <property type="evidence" value="ECO:0007669"/>
    <property type="project" value="UniProtKB-SubCell"/>
</dbReference>
<feature type="compositionally biased region" description="Basic and acidic residues" evidence="8">
    <location>
        <begin position="341"/>
        <end position="354"/>
    </location>
</feature>
<feature type="signal peptide" evidence="10">
    <location>
        <begin position="1"/>
        <end position="21"/>
    </location>
</feature>
<dbReference type="SUPFAM" id="SSF144091">
    <property type="entry name" value="Rhomboid-like"/>
    <property type="match status" value="1"/>
</dbReference>
<feature type="compositionally biased region" description="Pro residues" evidence="8">
    <location>
        <begin position="447"/>
        <end position="461"/>
    </location>
</feature>
<dbReference type="Pfam" id="PF01694">
    <property type="entry name" value="Rhomboid"/>
    <property type="match status" value="1"/>
</dbReference>